<dbReference type="EMBL" id="JAUEMJ010000001">
    <property type="protein sequence ID" value="MDN3238931.1"/>
    <property type="molecule type" value="Genomic_DNA"/>
</dbReference>
<dbReference type="Proteomes" id="UP001171902">
    <property type="component" value="Unassembled WGS sequence"/>
</dbReference>
<dbReference type="SUPFAM" id="SSF47598">
    <property type="entry name" value="Ribbon-helix-helix"/>
    <property type="match status" value="1"/>
</dbReference>
<name>A0ABT7YJX3_9ACTN</name>
<dbReference type="InterPro" id="IPR010985">
    <property type="entry name" value="Ribbon_hlx_hlx"/>
</dbReference>
<evidence type="ECO:0000313" key="1">
    <source>
        <dbReference type="EMBL" id="MDN3238931.1"/>
    </source>
</evidence>
<protein>
    <recommendedName>
        <fullName evidence="3">Toxin-antitoxin system HicB family antitoxin</fullName>
    </recommendedName>
</protein>
<proteinExistence type="predicted"/>
<evidence type="ECO:0008006" key="3">
    <source>
        <dbReference type="Google" id="ProtNLM"/>
    </source>
</evidence>
<accession>A0ABT7YJX3</accession>
<dbReference type="RefSeq" id="WP_289955243.1">
    <property type="nucleotide sequence ID" value="NZ_JAUEMJ010000001.1"/>
</dbReference>
<reference evidence="1" key="1">
    <citation type="submission" date="2023-06" db="EMBL/GenBank/DDBJ databases">
        <title>Gycomyces niveus sp.nov., a novel actinomycete isolated from soil in Shouguang.</title>
        <authorList>
            <person name="Yang X."/>
            <person name="Zhao J."/>
        </authorList>
    </citation>
    <scope>NUCLEOTIDE SEQUENCE</scope>
    <source>
        <strain evidence="1">NEAU C2</strain>
    </source>
</reference>
<keyword evidence="2" id="KW-1185">Reference proteome</keyword>
<sequence length="55" mass="6302">MVNIEIRDVPQEVWDVLVADAEARGLSMQDHLLGILVEEAQRTRSGTKRERRDAQ</sequence>
<comment type="caution">
    <text evidence="1">The sequence shown here is derived from an EMBL/GenBank/DDBJ whole genome shotgun (WGS) entry which is preliminary data.</text>
</comment>
<evidence type="ECO:0000313" key="2">
    <source>
        <dbReference type="Proteomes" id="UP001171902"/>
    </source>
</evidence>
<gene>
    <name evidence="1" type="ORF">QWI33_04280</name>
</gene>
<organism evidence="1 2">
    <name type="scientific">Glycomyces tritici</name>
    <dbReference type="NCBI Taxonomy" id="2665176"/>
    <lineage>
        <taxon>Bacteria</taxon>
        <taxon>Bacillati</taxon>
        <taxon>Actinomycetota</taxon>
        <taxon>Actinomycetes</taxon>
        <taxon>Glycomycetales</taxon>
        <taxon>Glycomycetaceae</taxon>
        <taxon>Glycomyces</taxon>
    </lineage>
</organism>